<keyword evidence="3" id="KW-1185">Reference proteome</keyword>
<organism evidence="2 3">
    <name type="scientific">Saccharobesus litoralis</name>
    <dbReference type="NCBI Taxonomy" id="2172099"/>
    <lineage>
        <taxon>Bacteria</taxon>
        <taxon>Pseudomonadati</taxon>
        <taxon>Pseudomonadota</taxon>
        <taxon>Gammaproteobacteria</taxon>
        <taxon>Alteromonadales</taxon>
        <taxon>Alteromonadaceae</taxon>
        <taxon>Saccharobesus</taxon>
    </lineage>
</organism>
<feature type="chain" id="PRO_5015589689" description="Lipoprotein" evidence="1">
    <location>
        <begin position="31"/>
        <end position="189"/>
    </location>
</feature>
<name>A0A2S0VVM1_9ALTE</name>
<evidence type="ECO:0000256" key="1">
    <source>
        <dbReference type="SAM" id="SignalP"/>
    </source>
</evidence>
<feature type="signal peptide" evidence="1">
    <location>
        <begin position="1"/>
        <end position="30"/>
    </location>
</feature>
<dbReference type="Proteomes" id="UP000244441">
    <property type="component" value="Chromosome"/>
</dbReference>
<dbReference type="RefSeq" id="WP_108604330.1">
    <property type="nucleotide sequence ID" value="NZ_CP026604.1"/>
</dbReference>
<dbReference type="NCBIfam" id="NF047637">
    <property type="entry name" value="lipo_CC0125"/>
    <property type="match status" value="1"/>
</dbReference>
<evidence type="ECO:0008006" key="4">
    <source>
        <dbReference type="Google" id="ProtNLM"/>
    </source>
</evidence>
<dbReference type="AlphaFoldDB" id="A0A2S0VVM1"/>
<accession>A0A2S0VVM1</accession>
<keyword evidence="1" id="KW-0732">Signal</keyword>
<reference evidence="2 3" key="1">
    <citation type="submission" date="2018-01" db="EMBL/GenBank/DDBJ databases">
        <title>Genome sequence of a Cantenovulum-like bacteria.</title>
        <authorList>
            <person name="Tan W.R."/>
            <person name="Lau N.-S."/>
            <person name="Go F."/>
            <person name="Amirul A.-A.A."/>
        </authorList>
    </citation>
    <scope>NUCLEOTIDE SEQUENCE [LARGE SCALE GENOMIC DNA]</scope>
    <source>
        <strain evidence="2 3">CCB-QB4</strain>
    </source>
</reference>
<protein>
    <recommendedName>
        <fullName evidence="4">Lipoprotein</fullName>
    </recommendedName>
</protein>
<dbReference type="KEGG" id="cate:C2869_18420"/>
<evidence type="ECO:0000313" key="3">
    <source>
        <dbReference type="Proteomes" id="UP000244441"/>
    </source>
</evidence>
<dbReference type="OrthoDB" id="7172943at2"/>
<evidence type="ECO:0000313" key="2">
    <source>
        <dbReference type="EMBL" id="AWB68266.1"/>
    </source>
</evidence>
<gene>
    <name evidence="2" type="ORF">C2869_18420</name>
</gene>
<proteinExistence type="predicted"/>
<dbReference type="PROSITE" id="PS51257">
    <property type="entry name" value="PROKAR_LIPOPROTEIN"/>
    <property type="match status" value="1"/>
</dbReference>
<dbReference type="EMBL" id="CP026604">
    <property type="protein sequence ID" value="AWB68266.1"/>
    <property type="molecule type" value="Genomic_DNA"/>
</dbReference>
<sequence length="189" mass="21061">MNILLARKYTLLLIVSAVLLAGCASKPAYRAASHGGYGYQESVISEDRYRVSFKTRGDKKMMAMDFATLRAAELTQQQGYDWFIIVSRDSMVNKTTNNQAKTSFGTSREYTTTRSCGLLGCKTTTHPTTRTELGMSFGDEHSEVQSIIEIKMGKGVRPENVDSYNAQEVKRNVYQQYAIQSEGIAGEPQ</sequence>